<evidence type="ECO:0000313" key="2">
    <source>
        <dbReference type="EMBL" id="AKM81950.1"/>
    </source>
</evidence>
<keyword evidence="1" id="KW-0472">Membrane</keyword>
<dbReference type="STRING" id="1618337.UT28_C0001G0135"/>
<organism evidence="2 3">
    <name type="scientific">Berkelbacteria bacterium GW2011_GWE1_39_12</name>
    <dbReference type="NCBI Taxonomy" id="1618337"/>
    <lineage>
        <taxon>Bacteria</taxon>
        <taxon>Candidatus Berkelbacteria</taxon>
    </lineage>
</organism>
<feature type="transmembrane region" description="Helical" evidence="1">
    <location>
        <begin position="6"/>
        <end position="26"/>
    </location>
</feature>
<reference evidence="2 3" key="1">
    <citation type="journal article" date="2015" name="Nature">
        <title>rRNA introns, odd ribosomes, and small enigmatic genomes across a large radiation of phyla.</title>
        <authorList>
            <person name="Brown C.T."/>
            <person name="Hug L.A."/>
            <person name="Thomas B.C."/>
            <person name="Sharon I."/>
            <person name="Castelle C.J."/>
            <person name="Singh A."/>
            <person name="Wilkins M.J."/>
            <person name="Williams K.H."/>
            <person name="Banfield J.F."/>
        </authorList>
    </citation>
    <scope>NUCLEOTIDE SEQUENCE [LARGE SCALE GENOMIC DNA]</scope>
</reference>
<evidence type="ECO:0000313" key="3">
    <source>
        <dbReference type="Proteomes" id="UP000035648"/>
    </source>
</evidence>
<gene>
    <name evidence="2" type="ORF">UT28_C0001G0135</name>
</gene>
<dbReference type="AlphaFoldDB" id="A0A0G4B2Z2"/>
<accession>A0A0G4B2Z2</accession>
<keyword evidence="1" id="KW-0812">Transmembrane</keyword>
<evidence type="ECO:0000256" key="1">
    <source>
        <dbReference type="SAM" id="Phobius"/>
    </source>
</evidence>
<dbReference type="KEGG" id="bbgw:UT28_C0001G0135"/>
<keyword evidence="1" id="KW-1133">Transmembrane helix</keyword>
<feature type="transmembrane region" description="Helical" evidence="1">
    <location>
        <begin position="31"/>
        <end position="53"/>
    </location>
</feature>
<sequence>MIVANAWIGLVFFCGLMLAIVCYIAWCKKQWFYAVTCTISSIICIMSVVIMPLTGSAAKELPPDAKYDVYLPQDGYFVILDRGNTDKRVTPTLVKLNPKLVEFKKTDKSPNMVVEPRADESWTGKKVTVYLNH</sequence>
<dbReference type="EMBL" id="CP011213">
    <property type="protein sequence ID" value="AKM81950.1"/>
    <property type="molecule type" value="Genomic_DNA"/>
</dbReference>
<name>A0A0G4B2Z2_9BACT</name>
<proteinExistence type="predicted"/>
<protein>
    <submittedName>
        <fullName evidence="2">Uncharacterized protein</fullName>
    </submittedName>
</protein>
<dbReference type="Proteomes" id="UP000035648">
    <property type="component" value="Chromosome"/>
</dbReference>